<dbReference type="PANTHER" id="PTHR12834:SF12">
    <property type="entry name" value="SIGNAL RECOGNITION PARTICLE 9 KDA PROTEIN"/>
    <property type="match status" value="1"/>
</dbReference>
<name>W7XGP9_TETTS</name>
<dbReference type="InterPro" id="IPR009018">
    <property type="entry name" value="Signal_recog_particle_SRP9/14"/>
</dbReference>
<dbReference type="GO" id="GO:0005786">
    <property type="term" value="C:signal recognition particle, endoplasmic reticulum targeting"/>
    <property type="evidence" value="ECO:0007669"/>
    <property type="project" value="TreeGrafter"/>
</dbReference>
<evidence type="ECO:0000313" key="1">
    <source>
        <dbReference type="EMBL" id="EWS72134.1"/>
    </source>
</evidence>
<gene>
    <name evidence="1" type="ORF">TTHERM_000732489</name>
</gene>
<reference evidence="2" key="1">
    <citation type="journal article" date="2006" name="PLoS Biol.">
        <title>Macronuclear genome sequence of the ciliate Tetrahymena thermophila, a model eukaryote.</title>
        <authorList>
            <person name="Eisen J.A."/>
            <person name="Coyne R.S."/>
            <person name="Wu M."/>
            <person name="Wu D."/>
            <person name="Thiagarajan M."/>
            <person name="Wortman J.R."/>
            <person name="Badger J.H."/>
            <person name="Ren Q."/>
            <person name="Amedeo P."/>
            <person name="Jones K.M."/>
            <person name="Tallon L.J."/>
            <person name="Delcher A.L."/>
            <person name="Salzberg S.L."/>
            <person name="Silva J.C."/>
            <person name="Haas B.J."/>
            <person name="Majoros W.H."/>
            <person name="Farzad M."/>
            <person name="Carlton J.M."/>
            <person name="Smith R.K. Jr."/>
            <person name="Garg J."/>
            <person name="Pearlman R.E."/>
            <person name="Karrer K.M."/>
            <person name="Sun L."/>
            <person name="Manning G."/>
            <person name="Elde N.C."/>
            <person name="Turkewitz A.P."/>
            <person name="Asai D.J."/>
            <person name="Wilkes D.E."/>
            <person name="Wang Y."/>
            <person name="Cai H."/>
            <person name="Collins K."/>
            <person name="Stewart B.A."/>
            <person name="Lee S.R."/>
            <person name="Wilamowska K."/>
            <person name="Weinberg Z."/>
            <person name="Ruzzo W.L."/>
            <person name="Wloga D."/>
            <person name="Gaertig J."/>
            <person name="Frankel J."/>
            <person name="Tsao C.-C."/>
            <person name="Gorovsky M.A."/>
            <person name="Keeling P.J."/>
            <person name="Waller R.F."/>
            <person name="Patron N.J."/>
            <person name="Cherry J.M."/>
            <person name="Stover N.A."/>
            <person name="Krieger C.J."/>
            <person name="del Toro C."/>
            <person name="Ryder H.F."/>
            <person name="Williamson S.C."/>
            <person name="Barbeau R.A."/>
            <person name="Hamilton E.P."/>
            <person name="Orias E."/>
        </authorList>
    </citation>
    <scope>NUCLEOTIDE SEQUENCE [LARGE SCALE GENOMIC DNA]</scope>
    <source>
        <strain evidence="2">SB210</strain>
    </source>
</reference>
<evidence type="ECO:0000313" key="2">
    <source>
        <dbReference type="Proteomes" id="UP000009168"/>
    </source>
</evidence>
<dbReference type="InParanoid" id="W7XGP9"/>
<dbReference type="Gene3D" id="3.30.720.10">
    <property type="entry name" value="Signal recognition particle alu RNA binding heterodimer, srp9/1"/>
    <property type="match status" value="1"/>
</dbReference>
<dbReference type="OrthoDB" id="302656at2759"/>
<organism evidence="1 2">
    <name type="scientific">Tetrahymena thermophila (strain SB210)</name>
    <dbReference type="NCBI Taxonomy" id="312017"/>
    <lineage>
        <taxon>Eukaryota</taxon>
        <taxon>Sar</taxon>
        <taxon>Alveolata</taxon>
        <taxon>Ciliophora</taxon>
        <taxon>Intramacronucleata</taxon>
        <taxon>Oligohymenophorea</taxon>
        <taxon>Hymenostomatida</taxon>
        <taxon>Tetrahymenina</taxon>
        <taxon>Tetrahymenidae</taxon>
        <taxon>Tetrahymena</taxon>
    </lineage>
</organism>
<dbReference type="EMBL" id="GG662485">
    <property type="protein sequence ID" value="EWS72134.1"/>
    <property type="molecule type" value="Genomic_DNA"/>
</dbReference>
<protein>
    <submittedName>
        <fullName evidence="1">Signal recognition particle 9 kDa protein</fullName>
    </submittedName>
</protein>
<dbReference type="Proteomes" id="UP000009168">
    <property type="component" value="Unassembled WGS sequence"/>
</dbReference>
<dbReference type="InterPro" id="IPR039914">
    <property type="entry name" value="SRP9-like"/>
</dbReference>
<dbReference type="AlphaFoldDB" id="W7XGP9"/>
<dbReference type="GO" id="GO:0006614">
    <property type="term" value="P:SRP-dependent cotranslational protein targeting to membrane"/>
    <property type="evidence" value="ECO:0007669"/>
    <property type="project" value="InterPro"/>
</dbReference>
<dbReference type="GO" id="GO:0008312">
    <property type="term" value="F:7S RNA binding"/>
    <property type="evidence" value="ECO:0007669"/>
    <property type="project" value="InterPro"/>
</dbReference>
<dbReference type="KEGG" id="tet:TTHERM_000732489"/>
<dbReference type="PANTHER" id="PTHR12834">
    <property type="entry name" value="SIGNAL RECOGNITION PARTICLE 9 KDA PROTEIN"/>
    <property type="match status" value="1"/>
</dbReference>
<dbReference type="RefSeq" id="XP_012655327.1">
    <property type="nucleotide sequence ID" value="XM_012799873.1"/>
</dbReference>
<sequence length="93" mass="11002">MGKFVEWEIFRDTAIELIGSNPFTSRLVVKYNHKKDVCIMKVTDDKKWIKTKIVNIKDFTKIEQFIKVTSKILSNQTEDKTAMEEEKPLKKKH</sequence>
<proteinExistence type="predicted"/>
<dbReference type="SUPFAM" id="SSF54762">
    <property type="entry name" value="Signal recognition particle alu RNA binding heterodimer, SRP9/14"/>
    <property type="match status" value="1"/>
</dbReference>
<accession>W7XGP9</accession>
<dbReference type="GeneID" id="24440449"/>
<keyword evidence="2" id="KW-1185">Reference proteome</keyword>